<comment type="caution">
    <text evidence="2">The sequence shown here is derived from an EMBL/GenBank/DDBJ whole genome shotgun (WGS) entry which is preliminary data.</text>
</comment>
<dbReference type="EMBL" id="JACXVP010000011">
    <property type="protein sequence ID" value="KAG5577804.1"/>
    <property type="molecule type" value="Genomic_DNA"/>
</dbReference>
<reference evidence="2 3" key="1">
    <citation type="submission" date="2020-09" db="EMBL/GenBank/DDBJ databases">
        <title>De no assembly of potato wild relative species, Solanum commersonii.</title>
        <authorList>
            <person name="Cho K."/>
        </authorList>
    </citation>
    <scope>NUCLEOTIDE SEQUENCE [LARGE SCALE GENOMIC DNA]</scope>
    <source>
        <strain evidence="2">LZ3.2</strain>
        <tissue evidence="2">Leaf</tissue>
    </source>
</reference>
<name>A0A9J5WRN0_SOLCO</name>
<dbReference type="OrthoDB" id="1737196at2759"/>
<dbReference type="PANTHER" id="PTHR45749:SF34">
    <property type="entry name" value="ZINC FINGER MYM-TYPE PROTEIN 1-LIKE"/>
    <property type="match status" value="1"/>
</dbReference>
<sequence length="158" mass="19201">MTLIWIHLKPIQEKEYQLLTNPQIKNEVRKYYIQKGFCQPRMDSYPLTEIGSRMRQFCKSWFKGPYSKWLEYSVEKDYVYCLCCYLFKDEFFHKSKSEFYTKSGFRSWNKALERFHKHVGDVNHIPGKCFNKVLDLSIYYQSIQVAFDKHFQKLKNST</sequence>
<feature type="domain" description="TTF-type" evidence="1">
    <location>
        <begin position="53"/>
        <end position="145"/>
    </location>
</feature>
<dbReference type="PANTHER" id="PTHR45749">
    <property type="match status" value="1"/>
</dbReference>
<evidence type="ECO:0000313" key="3">
    <source>
        <dbReference type="Proteomes" id="UP000824120"/>
    </source>
</evidence>
<organism evidence="2 3">
    <name type="scientific">Solanum commersonii</name>
    <name type="common">Commerson's wild potato</name>
    <name type="synonym">Commerson's nightshade</name>
    <dbReference type="NCBI Taxonomy" id="4109"/>
    <lineage>
        <taxon>Eukaryota</taxon>
        <taxon>Viridiplantae</taxon>
        <taxon>Streptophyta</taxon>
        <taxon>Embryophyta</taxon>
        <taxon>Tracheophyta</taxon>
        <taxon>Spermatophyta</taxon>
        <taxon>Magnoliopsida</taxon>
        <taxon>eudicotyledons</taxon>
        <taxon>Gunneridae</taxon>
        <taxon>Pentapetalae</taxon>
        <taxon>asterids</taxon>
        <taxon>lamiids</taxon>
        <taxon>Solanales</taxon>
        <taxon>Solanaceae</taxon>
        <taxon>Solanoideae</taxon>
        <taxon>Solaneae</taxon>
        <taxon>Solanum</taxon>
    </lineage>
</organism>
<gene>
    <name evidence="2" type="ORF">H5410_057938</name>
</gene>
<dbReference type="SMART" id="SM00597">
    <property type="entry name" value="ZnF_TTF"/>
    <property type="match status" value="1"/>
</dbReference>
<protein>
    <recommendedName>
        <fullName evidence="1">TTF-type domain-containing protein</fullName>
    </recommendedName>
</protein>
<dbReference type="Proteomes" id="UP000824120">
    <property type="component" value="Chromosome 11"/>
</dbReference>
<dbReference type="InterPro" id="IPR006580">
    <property type="entry name" value="Znf_TTF"/>
</dbReference>
<keyword evidence="3" id="KW-1185">Reference proteome</keyword>
<dbReference type="AlphaFoldDB" id="A0A9J5WRN0"/>
<accession>A0A9J5WRN0</accession>
<evidence type="ECO:0000313" key="2">
    <source>
        <dbReference type="EMBL" id="KAG5577804.1"/>
    </source>
</evidence>
<proteinExistence type="predicted"/>
<evidence type="ECO:0000259" key="1">
    <source>
        <dbReference type="SMART" id="SM00597"/>
    </source>
</evidence>